<evidence type="ECO:0000313" key="2">
    <source>
        <dbReference type="Proteomes" id="UP000054776"/>
    </source>
</evidence>
<dbReference type="Proteomes" id="UP000054776">
    <property type="component" value="Unassembled WGS sequence"/>
</dbReference>
<dbReference type="InParanoid" id="A0A0V1BMW9"/>
<dbReference type="AlphaFoldDB" id="A0A0V1BMW9"/>
<protein>
    <submittedName>
        <fullName evidence="1">Uncharacterized protein</fullName>
    </submittedName>
</protein>
<dbReference type="OrthoDB" id="10333043at2759"/>
<dbReference type="EMBL" id="JYDH01000027">
    <property type="protein sequence ID" value="KRY38156.1"/>
    <property type="molecule type" value="Genomic_DNA"/>
</dbReference>
<sequence>MKIDRSIWVRNGYRLVIMKISSVGPNSQWARTGCIHSSPMNRNALGLSPMRDEVVNVLLSRTHSDDHVPWQSDQFTLLRLKFGYGIRRKDKLSINICKVLLHLLVFGEIKIFLKFHVYEMQEIDVSVKAVQAAVDKLRWVLPWVRRSISKTNKSGLRYFESNVTWPNLMLTR</sequence>
<name>A0A0V1BMW9_TRISP</name>
<keyword evidence="2" id="KW-1185">Reference proteome</keyword>
<comment type="caution">
    <text evidence="1">The sequence shown here is derived from an EMBL/GenBank/DDBJ whole genome shotgun (WGS) entry which is preliminary data.</text>
</comment>
<proteinExistence type="predicted"/>
<reference evidence="1 2" key="1">
    <citation type="submission" date="2015-01" db="EMBL/GenBank/DDBJ databases">
        <title>Evolution of Trichinella species and genotypes.</title>
        <authorList>
            <person name="Korhonen P.K."/>
            <person name="Edoardo P."/>
            <person name="Giuseppe L.R."/>
            <person name="Gasser R.B."/>
        </authorList>
    </citation>
    <scope>NUCLEOTIDE SEQUENCE [LARGE SCALE GENOMIC DNA]</scope>
    <source>
        <strain evidence="1">ISS3</strain>
    </source>
</reference>
<gene>
    <name evidence="1" type="ORF">T01_2067</name>
</gene>
<evidence type="ECO:0000313" key="1">
    <source>
        <dbReference type="EMBL" id="KRY38156.1"/>
    </source>
</evidence>
<organism evidence="1 2">
    <name type="scientific">Trichinella spiralis</name>
    <name type="common">Trichina worm</name>
    <dbReference type="NCBI Taxonomy" id="6334"/>
    <lineage>
        <taxon>Eukaryota</taxon>
        <taxon>Metazoa</taxon>
        <taxon>Ecdysozoa</taxon>
        <taxon>Nematoda</taxon>
        <taxon>Enoplea</taxon>
        <taxon>Dorylaimia</taxon>
        <taxon>Trichinellida</taxon>
        <taxon>Trichinellidae</taxon>
        <taxon>Trichinella</taxon>
    </lineage>
</organism>
<accession>A0A0V1BMW9</accession>